<evidence type="ECO:0000313" key="1">
    <source>
        <dbReference type="EMBL" id="MBI2876703.1"/>
    </source>
</evidence>
<proteinExistence type="predicted"/>
<sequence>MEESQITSEQIVDLARRLSPLEKLRLIERVASDLEAALQTPIPPQRRSLRGVLKGCSISAEEIDQARQEMWGTFPREDL</sequence>
<protein>
    <submittedName>
        <fullName evidence="1">Uncharacterized protein</fullName>
    </submittedName>
</protein>
<gene>
    <name evidence="1" type="ORF">HYY20_07460</name>
</gene>
<organism evidence="1 2">
    <name type="scientific">Tectimicrobiota bacterium</name>
    <dbReference type="NCBI Taxonomy" id="2528274"/>
    <lineage>
        <taxon>Bacteria</taxon>
        <taxon>Pseudomonadati</taxon>
        <taxon>Nitrospinota/Tectimicrobiota group</taxon>
        <taxon>Candidatus Tectimicrobiota</taxon>
    </lineage>
</organism>
<reference evidence="1" key="1">
    <citation type="submission" date="2020-07" db="EMBL/GenBank/DDBJ databases">
        <title>Huge and variable diversity of episymbiotic CPR bacteria and DPANN archaea in groundwater ecosystems.</title>
        <authorList>
            <person name="He C.Y."/>
            <person name="Keren R."/>
            <person name="Whittaker M."/>
            <person name="Farag I.F."/>
            <person name="Doudna J."/>
            <person name="Cate J.H.D."/>
            <person name="Banfield J.F."/>
        </authorList>
    </citation>
    <scope>NUCLEOTIDE SEQUENCE</scope>
    <source>
        <strain evidence="1">NC_groundwater_672_Ag_B-0.1um_62_36</strain>
    </source>
</reference>
<comment type="caution">
    <text evidence="1">The sequence shown here is derived from an EMBL/GenBank/DDBJ whole genome shotgun (WGS) entry which is preliminary data.</text>
</comment>
<dbReference type="AlphaFoldDB" id="A0A932FWP0"/>
<dbReference type="Proteomes" id="UP000769766">
    <property type="component" value="Unassembled WGS sequence"/>
</dbReference>
<name>A0A932FWP0_UNCTE</name>
<dbReference type="EMBL" id="JACPRF010000225">
    <property type="protein sequence ID" value="MBI2876703.1"/>
    <property type="molecule type" value="Genomic_DNA"/>
</dbReference>
<accession>A0A932FWP0</accession>
<evidence type="ECO:0000313" key="2">
    <source>
        <dbReference type="Proteomes" id="UP000769766"/>
    </source>
</evidence>